<sequence>MTPVRVEEQLPAGTFSCHNGYYVIDKCPVTTTDKKLEELCEQDGGRLTDISIRRWPVRGVVSHLLYKNIYCAMCNGVDPYQKVNLADQPLYLETKRGMQLNYHETLNRVEWLPATIECPEKYLKEYTENQPTRDKLIELISHNANSSLSCTEPGCGEGYLLDPETLSCTKVNEFTILPNTQLNNLTWHSDIMCQYLSRCEAVKQGLMKEDELNCYCDKFCVYFNDCCEDSDYQPTNQTALEHGTFSCVPELNEGLNIVIGYEMGVMEIDRCPKCCLNQLCVRCIMPKVFNFENDVWNIWNTPVTDMKTGLRYCASCYNVALQGCHLKRTFNLSNANKTKLFNQYINGERKYMFIFRIDFNERTCTRDSDAYLVYPNYETGQDTCQNMAALLRQCDCNEVMDLSTMTCKTCKSVYTYDIYLTNRSEVVPSVHCYTSELLRCAALSESERMNSIIFQTVAGRLKSLPRQQLKFKDIMPNVFEIKYTPLTYLLNIKPSNSHIGFDTLFSTIMHSTLSYCSKFKTVNTTSKFKFCNDGGIQVDRTDGVLKYADYYLKGKVVKVCAEYELPGFYLQLQDYILSALSITVSIIYIIYYLVRRRWTLTGNLIVSAIATLVGALLFYSIIKEVRNSKVACRVVGSLAQYFLMCMHTWTNSGYLDDTWNY</sequence>
<feature type="transmembrane region" description="Helical" evidence="1">
    <location>
        <begin position="601"/>
        <end position="622"/>
    </location>
</feature>
<dbReference type="AlphaFoldDB" id="A0A7J7JGW9"/>
<evidence type="ECO:0000313" key="2">
    <source>
        <dbReference type="EMBL" id="KAF6024874.1"/>
    </source>
</evidence>
<protein>
    <submittedName>
        <fullName evidence="2">Uncharacterized protein</fullName>
    </submittedName>
</protein>
<keyword evidence="1" id="KW-1133">Transmembrane helix</keyword>
<dbReference type="OrthoDB" id="6134459at2759"/>
<accession>A0A7J7JGW9</accession>
<evidence type="ECO:0000313" key="3">
    <source>
        <dbReference type="Proteomes" id="UP000593567"/>
    </source>
</evidence>
<dbReference type="EMBL" id="VXIV02002521">
    <property type="protein sequence ID" value="KAF6024874.1"/>
    <property type="molecule type" value="Genomic_DNA"/>
</dbReference>
<name>A0A7J7JGW9_BUGNE</name>
<organism evidence="2 3">
    <name type="scientific">Bugula neritina</name>
    <name type="common">Brown bryozoan</name>
    <name type="synonym">Sertularia neritina</name>
    <dbReference type="NCBI Taxonomy" id="10212"/>
    <lineage>
        <taxon>Eukaryota</taxon>
        <taxon>Metazoa</taxon>
        <taxon>Spiralia</taxon>
        <taxon>Lophotrochozoa</taxon>
        <taxon>Bryozoa</taxon>
        <taxon>Gymnolaemata</taxon>
        <taxon>Cheilostomatida</taxon>
        <taxon>Flustrina</taxon>
        <taxon>Buguloidea</taxon>
        <taxon>Bugulidae</taxon>
        <taxon>Bugula</taxon>
    </lineage>
</organism>
<reference evidence="2" key="1">
    <citation type="submission" date="2020-06" db="EMBL/GenBank/DDBJ databases">
        <title>Draft genome of Bugula neritina, a colonial animal packing powerful symbionts and potential medicines.</title>
        <authorList>
            <person name="Rayko M."/>
        </authorList>
    </citation>
    <scope>NUCLEOTIDE SEQUENCE [LARGE SCALE GENOMIC DNA]</scope>
    <source>
        <strain evidence="2">Kwan_BN1</strain>
    </source>
</reference>
<keyword evidence="1" id="KW-0472">Membrane</keyword>
<feature type="transmembrane region" description="Helical" evidence="1">
    <location>
        <begin position="575"/>
        <end position="594"/>
    </location>
</feature>
<proteinExistence type="predicted"/>
<dbReference type="Proteomes" id="UP000593567">
    <property type="component" value="Unassembled WGS sequence"/>
</dbReference>
<dbReference type="InterPro" id="IPR053231">
    <property type="entry name" value="GPCR_LN-TM7"/>
</dbReference>
<evidence type="ECO:0000256" key="1">
    <source>
        <dbReference type="SAM" id="Phobius"/>
    </source>
</evidence>
<dbReference type="PANTHER" id="PTHR45902:SF1">
    <property type="entry name" value="LATROPHILIN RECEPTOR-LIKE PROTEIN A"/>
    <property type="match status" value="1"/>
</dbReference>
<dbReference type="PANTHER" id="PTHR45902">
    <property type="entry name" value="LATROPHILIN RECEPTOR-LIKE PROTEIN A"/>
    <property type="match status" value="1"/>
</dbReference>
<comment type="caution">
    <text evidence="2">The sequence shown here is derived from an EMBL/GenBank/DDBJ whole genome shotgun (WGS) entry which is preliminary data.</text>
</comment>
<dbReference type="Gene3D" id="1.20.1070.10">
    <property type="entry name" value="Rhodopsin 7-helix transmembrane proteins"/>
    <property type="match status" value="1"/>
</dbReference>
<keyword evidence="3" id="KW-1185">Reference proteome</keyword>
<gene>
    <name evidence="2" type="ORF">EB796_016817</name>
</gene>
<keyword evidence="1" id="KW-0812">Transmembrane</keyword>